<gene>
    <name evidence="5" type="ORF">NJU99_10775</name>
</gene>
<comment type="catalytic activity">
    <reaction evidence="2">
        <text>2 GTP = 3',3'-c-di-GMP + 2 diphosphate</text>
        <dbReference type="Rhea" id="RHEA:24898"/>
        <dbReference type="ChEBI" id="CHEBI:33019"/>
        <dbReference type="ChEBI" id="CHEBI:37565"/>
        <dbReference type="ChEBI" id="CHEBI:58805"/>
        <dbReference type="EC" id="2.7.7.65"/>
    </reaction>
</comment>
<feature type="transmembrane region" description="Helical" evidence="3">
    <location>
        <begin position="353"/>
        <end position="375"/>
    </location>
</feature>
<reference evidence="5" key="1">
    <citation type="submission" date="2022-07" db="EMBL/GenBank/DDBJ databases">
        <title>Arcobacter roscoffensis sp. nov., a marine bacterium isolated from coastal seawater collected from Roscoff, France.</title>
        <authorList>
            <person name="Pascual J."/>
            <person name="Lepeaux C."/>
            <person name="Methner A."/>
            <person name="Overmann J."/>
        </authorList>
    </citation>
    <scope>NUCLEOTIDE SEQUENCE</scope>
    <source>
        <strain evidence="5">ARW1-2F2</strain>
    </source>
</reference>
<dbReference type="InterPro" id="IPR000160">
    <property type="entry name" value="GGDEF_dom"/>
</dbReference>
<dbReference type="PANTHER" id="PTHR45138:SF9">
    <property type="entry name" value="DIGUANYLATE CYCLASE DGCM-RELATED"/>
    <property type="match status" value="1"/>
</dbReference>
<feature type="domain" description="GGDEF" evidence="4">
    <location>
        <begin position="463"/>
        <end position="590"/>
    </location>
</feature>
<dbReference type="InterPro" id="IPR043128">
    <property type="entry name" value="Rev_trsase/Diguanyl_cyclase"/>
</dbReference>
<feature type="transmembrane region" description="Helical" evidence="3">
    <location>
        <begin position="294"/>
        <end position="313"/>
    </location>
</feature>
<dbReference type="SMART" id="SM00267">
    <property type="entry name" value="GGDEF"/>
    <property type="match status" value="1"/>
</dbReference>
<accession>A0ABY5E3P4</accession>
<dbReference type="Pfam" id="PF07696">
    <property type="entry name" value="7TMR-DISMED2"/>
    <property type="match status" value="1"/>
</dbReference>
<evidence type="ECO:0000313" key="5">
    <source>
        <dbReference type="EMBL" id="UTJ05743.1"/>
    </source>
</evidence>
<dbReference type="InterPro" id="IPR029787">
    <property type="entry name" value="Nucleotide_cyclase"/>
</dbReference>
<name>A0ABY5E3P4_9BACT</name>
<dbReference type="SUPFAM" id="SSF55073">
    <property type="entry name" value="Nucleotide cyclase"/>
    <property type="match status" value="1"/>
</dbReference>
<dbReference type="CDD" id="cd01949">
    <property type="entry name" value="GGDEF"/>
    <property type="match status" value="1"/>
</dbReference>
<dbReference type="PANTHER" id="PTHR45138">
    <property type="entry name" value="REGULATORY COMPONENTS OF SENSORY TRANSDUCTION SYSTEM"/>
    <property type="match status" value="1"/>
</dbReference>
<dbReference type="Proteomes" id="UP001060012">
    <property type="component" value="Chromosome"/>
</dbReference>
<organism evidence="5 6">
    <name type="scientific">Arcobacter roscoffensis</name>
    <dbReference type="NCBI Taxonomy" id="2961520"/>
    <lineage>
        <taxon>Bacteria</taxon>
        <taxon>Pseudomonadati</taxon>
        <taxon>Campylobacterota</taxon>
        <taxon>Epsilonproteobacteria</taxon>
        <taxon>Campylobacterales</taxon>
        <taxon>Arcobacteraceae</taxon>
        <taxon>Arcobacter</taxon>
    </lineage>
</organism>
<feature type="transmembrane region" description="Helical" evidence="3">
    <location>
        <begin position="325"/>
        <end position="347"/>
    </location>
</feature>
<evidence type="ECO:0000256" key="1">
    <source>
        <dbReference type="ARBA" id="ARBA00012528"/>
    </source>
</evidence>
<keyword evidence="3" id="KW-0812">Transmembrane</keyword>
<keyword evidence="3" id="KW-0472">Membrane</keyword>
<dbReference type="RefSeq" id="WP_254575924.1">
    <property type="nucleotide sequence ID" value="NZ_CP100595.1"/>
</dbReference>
<evidence type="ECO:0000256" key="2">
    <source>
        <dbReference type="ARBA" id="ARBA00034247"/>
    </source>
</evidence>
<dbReference type="InterPro" id="IPR011622">
    <property type="entry name" value="7TMR_DISM_rcpt_extracell_dom2"/>
</dbReference>
<feature type="transmembrane region" description="Helical" evidence="3">
    <location>
        <begin position="270"/>
        <end position="288"/>
    </location>
</feature>
<dbReference type="NCBIfam" id="TIGR00254">
    <property type="entry name" value="GGDEF"/>
    <property type="match status" value="1"/>
</dbReference>
<dbReference type="EMBL" id="CP100595">
    <property type="protein sequence ID" value="UTJ05743.1"/>
    <property type="molecule type" value="Genomic_DNA"/>
</dbReference>
<dbReference type="Gene3D" id="3.30.70.270">
    <property type="match status" value="1"/>
</dbReference>
<dbReference type="InterPro" id="IPR011623">
    <property type="entry name" value="7TMR_DISM_rcpt_extracell_dom1"/>
</dbReference>
<dbReference type="EC" id="2.7.7.65" evidence="1"/>
<proteinExistence type="predicted"/>
<keyword evidence="3" id="KW-1133">Transmembrane helix</keyword>
<dbReference type="PROSITE" id="PS50887">
    <property type="entry name" value="GGDEF"/>
    <property type="match status" value="1"/>
</dbReference>
<sequence length="590" mass="68465">MKTIFIIALLLIQINSLYAIAIDKAKVKLTDFELEYFVNDNKNLRFEDLNEAKFKKGKNKDSLGTAITNSWLKIQLTNTSDNTLELYIHQNLAFTFDAITFYEANIKNELIKKTNISTGYSKEQSELLGANSVYPVVLEKNETKNIYINQKTLAYHFYDYSILTKDESTNYLIYEKADGIFFFGLLVALALYNLLIFISTRYKEYLYYFLYLLSATIWILYMYGSLSHYFNVYGQLAVKFNFALMLTPIFLALFIQSVFETKEKYIKEHLFLNSIIVLLSSNVVYSFINFNHALGLLSLSLNYSLVIFLFISISIYKKGNQFIKIFLTAHIFYIVFSLYGLMFYMGIVDFNYISSRSMGIGIIIEALILSYLISYKFKKIEEEKKLEQLLKQNALNDKSKIELLLEEKNKLLDISQQKSIELTKLNKQLEQLSITDKLTKLYNRTKIDSFLEEQLKYAKRYKECFSVILLDIDFFKKVNDTHGHQTGDIVLKEFSAILKSNIRETDVLGRWGGEEFIIICPKTNLEETLVVAKKIKSKIENYNFTTIVNCTASFGISNYKINLDIKDIIKNADDALYEAKKNGRNSIASR</sequence>
<evidence type="ECO:0000259" key="4">
    <source>
        <dbReference type="PROSITE" id="PS50887"/>
    </source>
</evidence>
<dbReference type="Gene3D" id="2.60.40.2380">
    <property type="match status" value="1"/>
</dbReference>
<feature type="transmembrane region" description="Helical" evidence="3">
    <location>
        <begin position="236"/>
        <end position="258"/>
    </location>
</feature>
<dbReference type="InterPro" id="IPR050469">
    <property type="entry name" value="Diguanylate_Cyclase"/>
</dbReference>
<protein>
    <recommendedName>
        <fullName evidence="1">diguanylate cyclase</fullName>
        <ecNumber evidence="1">2.7.7.65</ecNumber>
    </recommendedName>
</protein>
<feature type="transmembrane region" description="Helical" evidence="3">
    <location>
        <begin position="205"/>
        <end position="224"/>
    </location>
</feature>
<dbReference type="Pfam" id="PF00990">
    <property type="entry name" value="GGDEF"/>
    <property type="match status" value="1"/>
</dbReference>
<dbReference type="Pfam" id="PF07695">
    <property type="entry name" value="7TMR-DISM_7TM"/>
    <property type="match status" value="1"/>
</dbReference>
<feature type="transmembrane region" description="Helical" evidence="3">
    <location>
        <begin position="179"/>
        <end position="198"/>
    </location>
</feature>
<evidence type="ECO:0000313" key="6">
    <source>
        <dbReference type="Proteomes" id="UP001060012"/>
    </source>
</evidence>
<keyword evidence="6" id="KW-1185">Reference proteome</keyword>
<evidence type="ECO:0000256" key="3">
    <source>
        <dbReference type="SAM" id="Phobius"/>
    </source>
</evidence>